<proteinExistence type="predicted"/>
<evidence type="ECO:0000313" key="3">
    <source>
        <dbReference type="EMBL" id="KXT13916.1"/>
    </source>
</evidence>
<organism evidence="3 4">
    <name type="scientific">Pseudocercospora musae</name>
    <dbReference type="NCBI Taxonomy" id="113226"/>
    <lineage>
        <taxon>Eukaryota</taxon>
        <taxon>Fungi</taxon>
        <taxon>Dikarya</taxon>
        <taxon>Ascomycota</taxon>
        <taxon>Pezizomycotina</taxon>
        <taxon>Dothideomycetes</taxon>
        <taxon>Dothideomycetidae</taxon>
        <taxon>Mycosphaerellales</taxon>
        <taxon>Mycosphaerellaceae</taxon>
        <taxon>Pseudocercospora</taxon>
    </lineage>
</organism>
<feature type="signal peptide" evidence="2">
    <location>
        <begin position="1"/>
        <end position="19"/>
    </location>
</feature>
<dbReference type="EMBL" id="LFZO01000099">
    <property type="protein sequence ID" value="KXT13916.1"/>
    <property type="molecule type" value="Genomic_DNA"/>
</dbReference>
<keyword evidence="4" id="KW-1185">Reference proteome</keyword>
<accession>A0A139IH71</accession>
<dbReference type="OrthoDB" id="1924260at2759"/>
<reference evidence="3 4" key="1">
    <citation type="submission" date="2015-07" db="EMBL/GenBank/DDBJ databases">
        <title>Comparative genomics of the Sigatoka disease complex on banana suggests a link between parallel evolutionary changes in Pseudocercospora fijiensis and Pseudocercospora eumusae and increased virulence on the banana host.</title>
        <authorList>
            <person name="Chang T.-C."/>
            <person name="Salvucci A."/>
            <person name="Crous P.W."/>
            <person name="Stergiopoulos I."/>
        </authorList>
    </citation>
    <scope>NUCLEOTIDE SEQUENCE [LARGE SCALE GENOMIC DNA]</scope>
    <source>
        <strain evidence="3 4">CBS 116634</strain>
    </source>
</reference>
<evidence type="ECO:0000313" key="4">
    <source>
        <dbReference type="Proteomes" id="UP000073492"/>
    </source>
</evidence>
<sequence length="286" mass="31818">MLSTLKLLTLATLTTTALASASSADICFFLQGNYNCDTEQDHWCCETSMTPGQCCRNDAGAEYCEHIGVFGLDADNVANFYNTEQCSRGLFDDISPVRNGARVCTHEFGSYEENARFRPDQWSCSSFWTWRVADKASPRPPIKAHKDYKKPYFPPSPEPGPEPDRFSNRPEPAIQMSPAGPGGRGRKSAMMARGAAPAPPSNVTSCVGPTILVYTDDKGKRREVRFKESEIQDVKKALKTKDWKTLAKIPDSGRPVPGTPEFDKQEKEMIMEMDAKHARQNRPGKL</sequence>
<comment type="caution">
    <text evidence="3">The sequence shown here is derived from an EMBL/GenBank/DDBJ whole genome shotgun (WGS) entry which is preliminary data.</text>
</comment>
<feature type="region of interest" description="Disordered" evidence="1">
    <location>
        <begin position="137"/>
        <end position="202"/>
    </location>
</feature>
<keyword evidence="2" id="KW-0732">Signal</keyword>
<feature type="chain" id="PRO_5007297468" evidence="2">
    <location>
        <begin position="20"/>
        <end position="286"/>
    </location>
</feature>
<name>A0A139IH71_9PEZI</name>
<dbReference type="AlphaFoldDB" id="A0A139IH71"/>
<evidence type="ECO:0000256" key="2">
    <source>
        <dbReference type="SAM" id="SignalP"/>
    </source>
</evidence>
<evidence type="ECO:0000256" key="1">
    <source>
        <dbReference type="SAM" id="MobiDB-lite"/>
    </source>
</evidence>
<gene>
    <name evidence="3" type="ORF">AC579_2378</name>
</gene>
<protein>
    <submittedName>
        <fullName evidence="3">Uncharacterized protein</fullName>
    </submittedName>
</protein>
<dbReference type="Proteomes" id="UP000073492">
    <property type="component" value="Unassembled WGS sequence"/>
</dbReference>